<evidence type="ECO:0000313" key="3">
    <source>
        <dbReference type="Proteomes" id="UP000019109"/>
    </source>
</evidence>
<protein>
    <recommendedName>
        <fullName evidence="4">YtxH domain-containing protein</fullName>
    </recommendedName>
</protein>
<feature type="transmembrane region" description="Helical" evidence="1">
    <location>
        <begin position="6"/>
        <end position="30"/>
    </location>
</feature>
<comment type="caution">
    <text evidence="2">The sequence shown here is derived from an EMBL/GenBank/DDBJ whole genome shotgun (WGS) entry which is preliminary data.</text>
</comment>
<dbReference type="AlphaFoldDB" id="W4VA27"/>
<reference evidence="2" key="1">
    <citation type="journal article" date="2014" name="Genome Announc.">
        <title>Draft Genome Sequence of Clostridium straminisolvens Strain JCM 21531T, Isolated from a Cellulose-Degrading Bacterial Community.</title>
        <authorList>
            <person name="Yuki M."/>
            <person name="Oshima K."/>
            <person name="Suda W."/>
            <person name="Sakamoto M."/>
            <person name="Kitamura K."/>
            <person name="Iida T."/>
            <person name="Hattori M."/>
            <person name="Ohkuma M."/>
        </authorList>
    </citation>
    <scope>NUCLEOTIDE SEQUENCE [LARGE SCALE GENOMIC DNA]</scope>
    <source>
        <strain evidence="2">JCM 21531</strain>
    </source>
</reference>
<keyword evidence="1" id="KW-1133">Transmembrane helix</keyword>
<name>W4VA27_9FIRM</name>
<keyword evidence="1" id="KW-0812">Transmembrane</keyword>
<evidence type="ECO:0000313" key="2">
    <source>
        <dbReference type="EMBL" id="GAE90042.1"/>
    </source>
</evidence>
<evidence type="ECO:0000256" key="1">
    <source>
        <dbReference type="SAM" id="Phobius"/>
    </source>
</evidence>
<organism evidence="2 3">
    <name type="scientific">Acetivibrio straminisolvens JCM 21531</name>
    <dbReference type="NCBI Taxonomy" id="1294263"/>
    <lineage>
        <taxon>Bacteria</taxon>
        <taxon>Bacillati</taxon>
        <taxon>Bacillota</taxon>
        <taxon>Clostridia</taxon>
        <taxon>Eubacteriales</taxon>
        <taxon>Oscillospiraceae</taxon>
        <taxon>Acetivibrio</taxon>
    </lineage>
</organism>
<dbReference type="OrthoDB" id="2086420at2"/>
<dbReference type="STRING" id="1294263.JCM21531_3623"/>
<dbReference type="EMBL" id="BAVR01000053">
    <property type="protein sequence ID" value="GAE90042.1"/>
    <property type="molecule type" value="Genomic_DNA"/>
</dbReference>
<proteinExistence type="predicted"/>
<gene>
    <name evidence="2" type="ORF">JCM21531_3623</name>
</gene>
<sequence length="61" mass="6883">MMRNNFTRGLIIGSIIGASVGMAMNSDTMMSNRTRKKMRRKGMDLVRKSGALISDMVELFR</sequence>
<dbReference type="RefSeq" id="WP_038290586.1">
    <property type="nucleotide sequence ID" value="NZ_BAVR01000053.1"/>
</dbReference>
<accession>W4VA27</accession>
<keyword evidence="1" id="KW-0472">Membrane</keyword>
<evidence type="ECO:0008006" key="4">
    <source>
        <dbReference type="Google" id="ProtNLM"/>
    </source>
</evidence>
<keyword evidence="3" id="KW-1185">Reference proteome</keyword>
<dbReference type="Proteomes" id="UP000019109">
    <property type="component" value="Unassembled WGS sequence"/>
</dbReference>